<evidence type="ECO:0000256" key="4">
    <source>
        <dbReference type="ARBA" id="ARBA00022833"/>
    </source>
</evidence>
<dbReference type="PANTHER" id="PTHR31251:SF207">
    <property type="entry name" value="SQUAMOSA PROMOTER-BINDING-LIKE PROTEIN 13A-RELATED"/>
    <property type="match status" value="1"/>
</dbReference>
<dbReference type="Gene3D" id="4.10.1100.10">
    <property type="entry name" value="Transcription factor, SBP-box domain"/>
    <property type="match status" value="1"/>
</dbReference>
<name>A0ABC8UR42_9AQUA</name>
<evidence type="ECO:0000256" key="2">
    <source>
        <dbReference type="ARBA" id="ARBA00022723"/>
    </source>
</evidence>
<dbReference type="FunFam" id="4.10.1100.10:FF:000001">
    <property type="entry name" value="Squamosa promoter-binding-like protein 14"/>
    <property type="match status" value="1"/>
</dbReference>
<evidence type="ECO:0000256" key="5">
    <source>
        <dbReference type="ARBA" id="ARBA00023015"/>
    </source>
</evidence>
<evidence type="ECO:0000313" key="13">
    <source>
        <dbReference type="EMBL" id="CAK9183538.1"/>
    </source>
</evidence>
<reference evidence="13 14" key="1">
    <citation type="submission" date="2024-02" db="EMBL/GenBank/DDBJ databases">
        <authorList>
            <person name="Vignale AGUSTIN F."/>
            <person name="Sosa J E."/>
            <person name="Modenutti C."/>
        </authorList>
    </citation>
    <scope>NUCLEOTIDE SEQUENCE [LARGE SCALE GENOMIC DNA]</scope>
</reference>
<evidence type="ECO:0000256" key="3">
    <source>
        <dbReference type="ARBA" id="ARBA00022771"/>
    </source>
</evidence>
<sequence length="409" mass="44938">MAEKSASLQLSETKNRTEDQNREKEKKSGKVLKGIDIMDWNLKTYSWDLPQFEQETIPNMDAISGSSSFVGQGIKGDFSIDLKLGQVADAGNELADNLKVPSVSQTALSASGSSKRPRGNGNGNQRASCLVDGCNADLSKCRDYHRRHKVCEHHTKTPQVTIRGQKQRFCQQCSRFHSLEEFDEGKRSCRKRLDGHNRRRRKPQPEPMSRLGSLMSNYPGSGYLSFSSAQSFPIAAASNPIWAGVVKAEQDSNLHNEHSQLHLSNSQNLFPEPSSSSNAGVGKQYSFLQATNLALGNPTTSEASIFINTVASSQNDGGRHKMLCDGLSKRFLHSDCALSLLSSPPTQSHSIPMAQPVDPGLNYNTLESMDSILVPNAGDVSIHYQGLFHTAPDVPSDNEAPQTLPFYWE</sequence>
<dbReference type="InterPro" id="IPR004333">
    <property type="entry name" value="SBP_dom"/>
</dbReference>
<feature type="region of interest" description="Disordered" evidence="11">
    <location>
        <begin position="102"/>
        <end position="126"/>
    </location>
</feature>
<feature type="domain" description="SBP-type" evidence="12">
    <location>
        <begin position="126"/>
        <end position="203"/>
    </location>
</feature>
<dbReference type="InterPro" id="IPR044817">
    <property type="entry name" value="SBP-like"/>
</dbReference>
<dbReference type="PANTHER" id="PTHR31251">
    <property type="entry name" value="SQUAMOSA PROMOTER-BINDING-LIKE PROTEIN 4"/>
    <property type="match status" value="1"/>
</dbReference>
<keyword evidence="7" id="KW-0804">Transcription</keyword>
<comment type="caution">
    <text evidence="13">The sequence shown here is derived from an EMBL/GenBank/DDBJ whole genome shotgun (WGS) entry which is preliminary data.</text>
</comment>
<feature type="compositionally biased region" description="Polar residues" evidence="11">
    <location>
        <begin position="1"/>
        <end position="12"/>
    </location>
</feature>
<comment type="subcellular location">
    <subcellularLocation>
        <location evidence="1">Nucleus</location>
    </subcellularLocation>
</comment>
<evidence type="ECO:0000256" key="8">
    <source>
        <dbReference type="ARBA" id="ARBA00023242"/>
    </source>
</evidence>
<keyword evidence="8" id="KW-0539">Nucleus</keyword>
<accession>A0ABC8UR42</accession>
<dbReference type="Proteomes" id="UP001642360">
    <property type="component" value="Unassembled WGS sequence"/>
</dbReference>
<dbReference type="InterPro" id="IPR036893">
    <property type="entry name" value="SBP_sf"/>
</dbReference>
<keyword evidence="3 10" id="KW-0863">Zinc-finger</keyword>
<feature type="region of interest" description="Disordered" evidence="11">
    <location>
        <begin position="1"/>
        <end position="29"/>
    </location>
</feature>
<keyword evidence="5" id="KW-0805">Transcription regulation</keyword>
<feature type="region of interest" description="Disordered" evidence="11">
    <location>
        <begin position="192"/>
        <end position="214"/>
    </location>
</feature>
<evidence type="ECO:0000256" key="1">
    <source>
        <dbReference type="ARBA" id="ARBA00004123"/>
    </source>
</evidence>
<keyword evidence="4" id="KW-0862">Zinc</keyword>
<keyword evidence="14" id="KW-1185">Reference proteome</keyword>
<evidence type="ECO:0000256" key="7">
    <source>
        <dbReference type="ARBA" id="ARBA00023163"/>
    </source>
</evidence>
<evidence type="ECO:0000256" key="9">
    <source>
        <dbReference type="ARBA" id="ARBA00056472"/>
    </source>
</evidence>
<evidence type="ECO:0000256" key="6">
    <source>
        <dbReference type="ARBA" id="ARBA00023125"/>
    </source>
</evidence>
<feature type="compositionally biased region" description="Basic and acidic residues" evidence="11">
    <location>
        <begin position="13"/>
        <end position="28"/>
    </location>
</feature>
<gene>
    <name evidence="13" type="ORF">ILEXP_LOCUS53806</name>
</gene>
<dbReference type="SUPFAM" id="SSF103612">
    <property type="entry name" value="SBT domain"/>
    <property type="match status" value="1"/>
</dbReference>
<evidence type="ECO:0000313" key="14">
    <source>
        <dbReference type="Proteomes" id="UP001642360"/>
    </source>
</evidence>
<dbReference type="GO" id="GO:0005634">
    <property type="term" value="C:nucleus"/>
    <property type="evidence" value="ECO:0007669"/>
    <property type="project" value="UniProtKB-SubCell"/>
</dbReference>
<dbReference type="Pfam" id="PF03110">
    <property type="entry name" value="SBP"/>
    <property type="match status" value="1"/>
</dbReference>
<dbReference type="EMBL" id="CAUOFW020008669">
    <property type="protein sequence ID" value="CAK9183538.1"/>
    <property type="molecule type" value="Genomic_DNA"/>
</dbReference>
<proteinExistence type="predicted"/>
<dbReference type="GO" id="GO:0003677">
    <property type="term" value="F:DNA binding"/>
    <property type="evidence" value="ECO:0007669"/>
    <property type="project" value="UniProtKB-KW"/>
</dbReference>
<keyword evidence="2" id="KW-0479">Metal-binding</keyword>
<dbReference type="PROSITE" id="PS51141">
    <property type="entry name" value="ZF_SBP"/>
    <property type="match status" value="1"/>
</dbReference>
<comment type="function">
    <text evidence="9">Probable transcriptional factor. Binds to the promoter of the SQUAMOSA gene.</text>
</comment>
<feature type="compositionally biased region" description="Polar residues" evidence="11">
    <location>
        <begin position="102"/>
        <end position="114"/>
    </location>
</feature>
<keyword evidence="6" id="KW-0238">DNA-binding</keyword>
<evidence type="ECO:0000256" key="11">
    <source>
        <dbReference type="SAM" id="MobiDB-lite"/>
    </source>
</evidence>
<evidence type="ECO:0000256" key="10">
    <source>
        <dbReference type="PROSITE-ProRule" id="PRU00470"/>
    </source>
</evidence>
<protein>
    <recommendedName>
        <fullName evidence="12">SBP-type domain-containing protein</fullName>
    </recommendedName>
</protein>
<dbReference type="AlphaFoldDB" id="A0ABC8UR42"/>
<dbReference type="GO" id="GO:0008270">
    <property type="term" value="F:zinc ion binding"/>
    <property type="evidence" value="ECO:0007669"/>
    <property type="project" value="UniProtKB-KW"/>
</dbReference>
<evidence type="ECO:0000259" key="12">
    <source>
        <dbReference type="PROSITE" id="PS51141"/>
    </source>
</evidence>
<organism evidence="13 14">
    <name type="scientific">Ilex paraguariensis</name>
    <name type="common">yerba mate</name>
    <dbReference type="NCBI Taxonomy" id="185542"/>
    <lineage>
        <taxon>Eukaryota</taxon>
        <taxon>Viridiplantae</taxon>
        <taxon>Streptophyta</taxon>
        <taxon>Embryophyta</taxon>
        <taxon>Tracheophyta</taxon>
        <taxon>Spermatophyta</taxon>
        <taxon>Magnoliopsida</taxon>
        <taxon>eudicotyledons</taxon>
        <taxon>Gunneridae</taxon>
        <taxon>Pentapetalae</taxon>
        <taxon>asterids</taxon>
        <taxon>campanulids</taxon>
        <taxon>Aquifoliales</taxon>
        <taxon>Aquifoliaceae</taxon>
        <taxon>Ilex</taxon>
    </lineage>
</organism>